<feature type="domain" description="Anticodon-binding" evidence="5">
    <location>
        <begin position="2"/>
        <end position="52"/>
    </location>
</feature>
<keyword evidence="2" id="KW-0547">Nucleotide-binding</keyword>
<dbReference type="GO" id="GO:0016874">
    <property type="term" value="F:ligase activity"/>
    <property type="evidence" value="ECO:0007669"/>
    <property type="project" value="UniProtKB-KW"/>
</dbReference>
<keyword evidence="3" id="KW-0648">Protein biosynthesis</keyword>
<keyword evidence="7" id="KW-1185">Reference proteome</keyword>
<keyword evidence="1 6" id="KW-0436">Ligase</keyword>
<dbReference type="Proteomes" id="UP001203423">
    <property type="component" value="Unassembled WGS sequence"/>
</dbReference>
<dbReference type="InterPro" id="IPR036621">
    <property type="entry name" value="Anticodon-bd_dom_sf"/>
</dbReference>
<protein>
    <submittedName>
        <fullName evidence="6">His/Gly/Thr/Pro-type tRNA ligase C-terminal domain-containing protein</fullName>
    </submittedName>
</protein>
<evidence type="ECO:0000259" key="5">
    <source>
        <dbReference type="Pfam" id="PF03129"/>
    </source>
</evidence>
<dbReference type="InterPro" id="IPR004154">
    <property type="entry name" value="Anticodon-bd"/>
</dbReference>
<evidence type="ECO:0000313" key="6">
    <source>
        <dbReference type="EMBL" id="MCL1127723.1"/>
    </source>
</evidence>
<comment type="caution">
    <text evidence="6">The sequence shown here is derived from an EMBL/GenBank/DDBJ whole genome shotgun (WGS) entry which is preliminary data.</text>
</comment>
<dbReference type="Pfam" id="PF03129">
    <property type="entry name" value="HGTP_anticodon"/>
    <property type="match status" value="1"/>
</dbReference>
<keyword evidence="4" id="KW-0030">Aminoacyl-tRNA synthetase</keyword>
<evidence type="ECO:0000313" key="7">
    <source>
        <dbReference type="Proteomes" id="UP001203423"/>
    </source>
</evidence>
<sequence length="58" mass="6482">MRINKKVKLFHQQKIPFIIIAGNNEVASNSLVLRTADGQQQAISLEAAITEIGHKLRK</sequence>
<evidence type="ECO:0000256" key="3">
    <source>
        <dbReference type="ARBA" id="ARBA00022917"/>
    </source>
</evidence>
<dbReference type="RefSeq" id="WP_248943158.1">
    <property type="nucleotide sequence ID" value="NZ_JAKIKS010000200.1"/>
</dbReference>
<dbReference type="SUPFAM" id="SSF52954">
    <property type="entry name" value="Class II aaRS ABD-related"/>
    <property type="match status" value="1"/>
</dbReference>
<dbReference type="Gene3D" id="3.40.50.800">
    <property type="entry name" value="Anticodon-binding domain"/>
    <property type="match status" value="1"/>
</dbReference>
<proteinExistence type="predicted"/>
<evidence type="ECO:0000256" key="2">
    <source>
        <dbReference type="ARBA" id="ARBA00022840"/>
    </source>
</evidence>
<evidence type="ECO:0000256" key="1">
    <source>
        <dbReference type="ARBA" id="ARBA00022598"/>
    </source>
</evidence>
<accession>A0ABT0LJ37</accession>
<keyword evidence="2" id="KW-0067">ATP-binding</keyword>
<dbReference type="EMBL" id="JAKIKS010000200">
    <property type="protein sequence ID" value="MCL1127723.1"/>
    <property type="molecule type" value="Genomic_DNA"/>
</dbReference>
<name>A0ABT0LJ37_9GAMM</name>
<gene>
    <name evidence="6" type="ORF">L2764_25430</name>
</gene>
<evidence type="ECO:0000256" key="4">
    <source>
        <dbReference type="ARBA" id="ARBA00023146"/>
    </source>
</evidence>
<organism evidence="6 7">
    <name type="scientific">Shewanella surugensis</name>
    <dbReference type="NCBI Taxonomy" id="212020"/>
    <lineage>
        <taxon>Bacteria</taxon>
        <taxon>Pseudomonadati</taxon>
        <taxon>Pseudomonadota</taxon>
        <taxon>Gammaproteobacteria</taxon>
        <taxon>Alteromonadales</taxon>
        <taxon>Shewanellaceae</taxon>
        <taxon>Shewanella</taxon>
    </lineage>
</organism>
<reference evidence="6 7" key="1">
    <citation type="submission" date="2022-01" db="EMBL/GenBank/DDBJ databases">
        <title>Whole genome-based taxonomy of the Shewanellaceae.</title>
        <authorList>
            <person name="Martin-Rodriguez A.J."/>
        </authorList>
    </citation>
    <scope>NUCLEOTIDE SEQUENCE [LARGE SCALE GENOMIC DNA]</scope>
    <source>
        <strain evidence="6 7">DSM 17177</strain>
    </source>
</reference>